<dbReference type="Proteomes" id="UP000177798">
    <property type="component" value="Chromosome 1"/>
</dbReference>
<evidence type="ECO:0000313" key="4">
    <source>
        <dbReference type="Proteomes" id="UP000177798"/>
    </source>
</evidence>
<protein>
    <recommendedName>
        <fullName evidence="2">DUF6594 domain-containing protein</fullName>
    </recommendedName>
</protein>
<dbReference type="PANTHER" id="PTHR34502:SF4">
    <property type="entry name" value="DUF6594 DOMAIN-CONTAINING PROTEIN"/>
    <property type="match status" value="1"/>
</dbReference>
<evidence type="ECO:0000256" key="1">
    <source>
        <dbReference type="SAM" id="Phobius"/>
    </source>
</evidence>
<dbReference type="KEGG" id="ssl:SS1G_01659"/>
<dbReference type="AlphaFoldDB" id="A0A1D9PT95"/>
<gene>
    <name evidence="3" type="ORF">sscle_01g007080</name>
</gene>
<keyword evidence="1" id="KW-0812">Transmembrane</keyword>
<proteinExistence type="predicted"/>
<keyword evidence="1" id="KW-1133">Transmembrane helix</keyword>
<dbReference type="InterPro" id="IPR046529">
    <property type="entry name" value="DUF6594"/>
</dbReference>
<evidence type="ECO:0000313" key="3">
    <source>
        <dbReference type="EMBL" id="APA05938.1"/>
    </source>
</evidence>
<dbReference type="VEuPathDB" id="FungiDB:sscle_01g007080"/>
<evidence type="ECO:0000259" key="2">
    <source>
        <dbReference type="Pfam" id="PF20237"/>
    </source>
</evidence>
<reference evidence="4" key="1">
    <citation type="journal article" date="2017" name="Genome Biol. Evol.">
        <title>The complete genome sequence of the phytopathogenic fungus Sclerotinia sclerotiorum reveals insights into the genome architecture of broad host range pathogens.</title>
        <authorList>
            <person name="Derbyshire M."/>
            <person name="Denton-Giles M."/>
            <person name="Hegedus D."/>
            <person name="Seifbarghy S."/>
            <person name="Rollins J."/>
            <person name="van Kan J."/>
            <person name="Seidl M.F."/>
            <person name="Faino L."/>
            <person name="Mbengue M."/>
            <person name="Navaud O."/>
            <person name="Raffaele S."/>
            <person name="Hammond-Kosack K."/>
            <person name="Heard S."/>
            <person name="Oliver R."/>
        </authorList>
    </citation>
    <scope>NUCLEOTIDE SEQUENCE [LARGE SCALE GENOMIC DNA]</scope>
    <source>
        <strain evidence="4">ATCC 18683 / 1980 / Ss-1</strain>
    </source>
</reference>
<feature type="domain" description="DUF6594" evidence="2">
    <location>
        <begin position="11"/>
        <end position="279"/>
    </location>
</feature>
<dbReference type="EMBL" id="CP017814">
    <property type="protein sequence ID" value="APA05938.1"/>
    <property type="molecule type" value="Genomic_DNA"/>
</dbReference>
<dbReference type="OMA" id="YREALMF"/>
<organism evidence="3 4">
    <name type="scientific">Sclerotinia sclerotiorum (strain ATCC 18683 / 1980 / Ss-1)</name>
    <name type="common">White mold</name>
    <name type="synonym">Whetzelinia sclerotiorum</name>
    <dbReference type="NCBI Taxonomy" id="665079"/>
    <lineage>
        <taxon>Eukaryota</taxon>
        <taxon>Fungi</taxon>
        <taxon>Dikarya</taxon>
        <taxon>Ascomycota</taxon>
        <taxon>Pezizomycotina</taxon>
        <taxon>Leotiomycetes</taxon>
        <taxon>Helotiales</taxon>
        <taxon>Sclerotiniaceae</taxon>
        <taxon>Sclerotinia</taxon>
    </lineage>
</organism>
<dbReference type="OrthoDB" id="3533814at2759"/>
<feature type="transmembrane region" description="Helical" evidence="1">
    <location>
        <begin position="238"/>
        <end position="260"/>
    </location>
</feature>
<sequence>MTIPEYLSGFAEFSHFIASDDVLSIYRRFETLSARNNLYLQAELQYLEFQLNQLDEEDALFIKTAAPGSGKNNVEEAARLWESFSAQVDAGIDRQVKRMVLIKRIRELMKEYEESLLRRSQILSLPKPNPQSLDAFTSFFYTKTPFLGPSYELLSSSGSLLSLKLDTEGPDRISTFIQRYFGYYLAVPDPTRPPSWQPLYYFPARRIARIVACLSIFISALLVVGAILTLYYIPSTEIGKRVAAIGAFTTSFAVAVVSLTNARRGEVFGVTAAYAAVLAVFLSVPSPS</sequence>
<dbReference type="Pfam" id="PF20237">
    <property type="entry name" value="DUF6594"/>
    <property type="match status" value="1"/>
</dbReference>
<feature type="transmembrane region" description="Helical" evidence="1">
    <location>
        <begin position="210"/>
        <end position="232"/>
    </location>
</feature>
<dbReference type="RefSeq" id="XP_001597465.1">
    <property type="nucleotide sequence ID" value="XM_001597415.1"/>
</dbReference>
<name>A0A1D9PT95_SCLS1</name>
<dbReference type="PANTHER" id="PTHR34502">
    <property type="entry name" value="DUF6594 DOMAIN-CONTAINING PROTEIN-RELATED"/>
    <property type="match status" value="1"/>
</dbReference>
<accession>A0A1D9PT95</accession>
<feature type="transmembrane region" description="Helical" evidence="1">
    <location>
        <begin position="267"/>
        <end position="284"/>
    </location>
</feature>
<keyword evidence="1" id="KW-0472">Membrane</keyword>